<accession>A0A2S0PFM6</accession>
<evidence type="ECO:0000313" key="3">
    <source>
        <dbReference type="Proteomes" id="UP000244173"/>
    </source>
</evidence>
<organism evidence="2 3">
    <name type="scientific">Microvirgula aerodenitrificans</name>
    <dbReference type="NCBI Taxonomy" id="57480"/>
    <lineage>
        <taxon>Bacteria</taxon>
        <taxon>Pseudomonadati</taxon>
        <taxon>Pseudomonadota</taxon>
        <taxon>Betaproteobacteria</taxon>
        <taxon>Neisseriales</taxon>
        <taxon>Aquaspirillaceae</taxon>
        <taxon>Microvirgula</taxon>
    </lineage>
</organism>
<dbReference type="SMART" id="SM00347">
    <property type="entry name" value="HTH_MARR"/>
    <property type="match status" value="1"/>
</dbReference>
<dbReference type="InterPro" id="IPR036390">
    <property type="entry name" value="WH_DNA-bd_sf"/>
</dbReference>
<dbReference type="InterPro" id="IPR039422">
    <property type="entry name" value="MarR/SlyA-like"/>
</dbReference>
<reference evidence="2 3" key="1">
    <citation type="submission" date="2018-04" db="EMBL/GenBank/DDBJ databases">
        <title>Denitrifier Microvirgula.</title>
        <authorList>
            <person name="Anderson E."/>
            <person name="Jang J."/>
            <person name="Ishii S."/>
        </authorList>
    </citation>
    <scope>NUCLEOTIDE SEQUENCE [LARGE SCALE GENOMIC DNA]</scope>
    <source>
        <strain evidence="2 3">BE2.4</strain>
    </source>
</reference>
<sequence length="163" mass="17686">MDKDTLTPSGKALTDLALELFRLNNRLLVAGDRLVAGIGLTSARWKVLGTISASERPQPVAWLARDMGANRQNVQRIVNDLAHEGLVALQPNPHHRRAPLVVLTDAGARTFEQAMRLQTPWANDLADGLSVADMETTLRVMAALARKLESDGESAQASTFLPV</sequence>
<dbReference type="PROSITE" id="PS50995">
    <property type="entry name" value="HTH_MARR_2"/>
    <property type="match status" value="1"/>
</dbReference>
<dbReference type="OrthoDB" id="5511415at2"/>
<protein>
    <submittedName>
        <fullName evidence="2">MarR family transcriptional regulator</fullName>
    </submittedName>
</protein>
<feature type="domain" description="HTH marR-type" evidence="1">
    <location>
        <begin position="13"/>
        <end position="146"/>
    </location>
</feature>
<evidence type="ECO:0000313" key="2">
    <source>
        <dbReference type="EMBL" id="AVY96176.1"/>
    </source>
</evidence>
<keyword evidence="3" id="KW-1185">Reference proteome</keyword>
<dbReference type="InterPro" id="IPR000835">
    <property type="entry name" value="HTH_MarR-typ"/>
</dbReference>
<dbReference type="KEGG" id="maer:DAI18_18425"/>
<name>A0A2S0PFM6_9NEIS</name>
<dbReference type="SUPFAM" id="SSF46785">
    <property type="entry name" value="Winged helix' DNA-binding domain"/>
    <property type="match status" value="1"/>
</dbReference>
<evidence type="ECO:0000259" key="1">
    <source>
        <dbReference type="PROSITE" id="PS50995"/>
    </source>
</evidence>
<dbReference type="Pfam" id="PF12802">
    <property type="entry name" value="MarR_2"/>
    <property type="match status" value="1"/>
</dbReference>
<dbReference type="STRING" id="1122240.GCA_000620105_02792"/>
<dbReference type="Gene3D" id="1.10.10.10">
    <property type="entry name" value="Winged helix-like DNA-binding domain superfamily/Winged helix DNA-binding domain"/>
    <property type="match status" value="1"/>
</dbReference>
<dbReference type="PANTHER" id="PTHR33164:SF99">
    <property type="entry name" value="MARR FAMILY REGULATORY PROTEIN"/>
    <property type="match status" value="1"/>
</dbReference>
<dbReference type="Proteomes" id="UP000244173">
    <property type="component" value="Chromosome"/>
</dbReference>
<dbReference type="PANTHER" id="PTHR33164">
    <property type="entry name" value="TRANSCRIPTIONAL REGULATOR, MARR FAMILY"/>
    <property type="match status" value="1"/>
</dbReference>
<dbReference type="InterPro" id="IPR036388">
    <property type="entry name" value="WH-like_DNA-bd_sf"/>
</dbReference>
<proteinExistence type="predicted"/>
<gene>
    <name evidence="2" type="ORF">DAI18_18425</name>
</gene>
<dbReference type="EMBL" id="CP028519">
    <property type="protein sequence ID" value="AVY96176.1"/>
    <property type="molecule type" value="Genomic_DNA"/>
</dbReference>
<dbReference type="GO" id="GO:0003700">
    <property type="term" value="F:DNA-binding transcription factor activity"/>
    <property type="evidence" value="ECO:0007669"/>
    <property type="project" value="InterPro"/>
</dbReference>
<dbReference type="GO" id="GO:0006950">
    <property type="term" value="P:response to stress"/>
    <property type="evidence" value="ECO:0007669"/>
    <property type="project" value="TreeGrafter"/>
</dbReference>
<dbReference type="AlphaFoldDB" id="A0A2S0PFM6"/>